<dbReference type="EMBL" id="MFVV01000008">
    <property type="protein sequence ID" value="OGJ04099.1"/>
    <property type="molecule type" value="Genomic_DNA"/>
</dbReference>
<reference evidence="1 2" key="1">
    <citation type="journal article" date="2016" name="Nat. Commun.">
        <title>Thousands of microbial genomes shed light on interconnected biogeochemical processes in an aquifer system.</title>
        <authorList>
            <person name="Anantharaman K."/>
            <person name="Brown C.T."/>
            <person name="Hug L.A."/>
            <person name="Sharon I."/>
            <person name="Castelle C.J."/>
            <person name="Probst A.J."/>
            <person name="Thomas B.C."/>
            <person name="Singh A."/>
            <person name="Wilkins M.J."/>
            <person name="Karaoz U."/>
            <person name="Brodie E.L."/>
            <person name="Williams K.H."/>
            <person name="Hubbard S.S."/>
            <person name="Banfield J.F."/>
        </authorList>
    </citation>
    <scope>NUCLEOTIDE SEQUENCE [LARGE SCALE GENOMIC DNA]</scope>
</reference>
<proteinExistence type="predicted"/>
<sequence length="143" mass="16892">MPHLSKRKLNLEHLRELERELVHSLERSFLKTKTRFVFNEFFTKTERIMFAKRLAVIAMLQKGISSYMIAEALFMSPSTTERMLLAYEQDKYQNIIKEALGKKDIWNIIESILNMGGILPPRYGGGRWRTIDKHIYKKNLKDS</sequence>
<dbReference type="AlphaFoldDB" id="A0A1F6YCK9"/>
<name>A0A1F6YCK9_9BACT</name>
<evidence type="ECO:0000313" key="2">
    <source>
        <dbReference type="Proteomes" id="UP000176192"/>
    </source>
</evidence>
<gene>
    <name evidence="1" type="ORF">A3G06_00050</name>
</gene>
<dbReference type="InterPro" id="IPR010921">
    <property type="entry name" value="Trp_repressor/repl_initiator"/>
</dbReference>
<comment type="caution">
    <text evidence="1">The sequence shown here is derived from an EMBL/GenBank/DDBJ whole genome shotgun (WGS) entry which is preliminary data.</text>
</comment>
<protein>
    <submittedName>
        <fullName evidence="1">Uncharacterized protein</fullName>
    </submittedName>
</protein>
<dbReference type="InterPro" id="IPR038116">
    <property type="entry name" value="TrpR-like_sf"/>
</dbReference>
<evidence type="ECO:0000313" key="1">
    <source>
        <dbReference type="EMBL" id="OGJ04099.1"/>
    </source>
</evidence>
<dbReference type="SUPFAM" id="SSF48295">
    <property type="entry name" value="TrpR-like"/>
    <property type="match status" value="1"/>
</dbReference>
<dbReference type="GO" id="GO:0043565">
    <property type="term" value="F:sequence-specific DNA binding"/>
    <property type="evidence" value="ECO:0007669"/>
    <property type="project" value="InterPro"/>
</dbReference>
<dbReference type="Gene3D" id="1.10.1270.10">
    <property type="entry name" value="TrpR-like"/>
    <property type="match status" value="1"/>
</dbReference>
<accession>A0A1F6YCK9</accession>
<dbReference type="Proteomes" id="UP000176192">
    <property type="component" value="Unassembled WGS sequence"/>
</dbReference>
<organism evidence="1 2">
    <name type="scientific">Candidatus Nomurabacteria bacterium RIFCSPLOWO2_12_FULL_46_14</name>
    <dbReference type="NCBI Taxonomy" id="1801797"/>
    <lineage>
        <taxon>Bacteria</taxon>
        <taxon>Candidatus Nomuraibacteriota</taxon>
    </lineage>
</organism>